<dbReference type="InterPro" id="IPR016024">
    <property type="entry name" value="ARM-type_fold"/>
</dbReference>
<dbReference type="Proteomes" id="UP000287651">
    <property type="component" value="Unassembled WGS sequence"/>
</dbReference>
<feature type="transmembrane region" description="Helical" evidence="2">
    <location>
        <begin position="42"/>
        <end position="61"/>
    </location>
</feature>
<keyword evidence="2" id="KW-0812">Transmembrane</keyword>
<accession>A0A427B558</accession>
<dbReference type="InterPro" id="IPR013878">
    <property type="entry name" value="Mo25"/>
</dbReference>
<dbReference type="Gene3D" id="1.25.10.10">
    <property type="entry name" value="Leucine-rich Repeat Variant"/>
    <property type="match status" value="1"/>
</dbReference>
<dbReference type="SUPFAM" id="SSF48371">
    <property type="entry name" value="ARM repeat"/>
    <property type="match status" value="1"/>
</dbReference>
<evidence type="ECO:0000256" key="1">
    <source>
        <dbReference type="ARBA" id="ARBA00011012"/>
    </source>
</evidence>
<evidence type="ECO:0000256" key="2">
    <source>
        <dbReference type="SAM" id="Phobius"/>
    </source>
</evidence>
<keyword evidence="2" id="KW-0472">Membrane</keyword>
<sequence length="137" mass="15663">MPPALCVPLETKWSMYRSLGGQELMTRHKSTVAEYLSKNYEWVIDLFLLGLEAFFLIFLIMGKVFLQNLIQGCYHLPITSQEGKLSSHLLKRLSTSSFPQLLGDMLLDRSNSAVMVRYVSSKDNLMILMNLLRVCLT</sequence>
<reference evidence="3 4" key="1">
    <citation type="journal article" date="2014" name="Agronomy (Basel)">
        <title>A Draft Genome Sequence for Ensete ventricosum, the Drought-Tolerant Tree Against Hunger.</title>
        <authorList>
            <person name="Harrison J."/>
            <person name="Moore K.A."/>
            <person name="Paszkiewicz K."/>
            <person name="Jones T."/>
            <person name="Grant M."/>
            <person name="Ambacheew D."/>
            <person name="Muzemil S."/>
            <person name="Studholme D.J."/>
        </authorList>
    </citation>
    <scope>NUCLEOTIDE SEQUENCE [LARGE SCALE GENOMIC DNA]</scope>
</reference>
<keyword evidence="2" id="KW-1133">Transmembrane helix</keyword>
<evidence type="ECO:0000313" key="4">
    <source>
        <dbReference type="Proteomes" id="UP000287651"/>
    </source>
</evidence>
<dbReference type="PANTHER" id="PTHR10182">
    <property type="entry name" value="CALCIUM-BINDING PROTEIN 39-RELATED"/>
    <property type="match status" value="1"/>
</dbReference>
<dbReference type="PANTHER" id="PTHR10182:SF12">
    <property type="entry name" value="OS07G0585100 PROTEIN"/>
    <property type="match status" value="1"/>
</dbReference>
<dbReference type="AlphaFoldDB" id="A0A427B558"/>
<dbReference type="Pfam" id="PF08569">
    <property type="entry name" value="Mo25"/>
    <property type="match status" value="1"/>
</dbReference>
<dbReference type="EMBL" id="AMZH03000466">
    <property type="protein sequence ID" value="RRT83600.1"/>
    <property type="molecule type" value="Genomic_DNA"/>
</dbReference>
<dbReference type="InterPro" id="IPR011989">
    <property type="entry name" value="ARM-like"/>
</dbReference>
<comment type="caution">
    <text evidence="3">The sequence shown here is derived from an EMBL/GenBank/DDBJ whole genome shotgun (WGS) entry which is preliminary data.</text>
</comment>
<dbReference type="GO" id="GO:0043539">
    <property type="term" value="F:protein serine/threonine kinase activator activity"/>
    <property type="evidence" value="ECO:0007669"/>
    <property type="project" value="TreeGrafter"/>
</dbReference>
<gene>
    <name evidence="3" type="ORF">B296_00017281</name>
</gene>
<dbReference type="GO" id="GO:0035556">
    <property type="term" value="P:intracellular signal transduction"/>
    <property type="evidence" value="ECO:0007669"/>
    <property type="project" value="TreeGrafter"/>
</dbReference>
<evidence type="ECO:0000313" key="3">
    <source>
        <dbReference type="EMBL" id="RRT83600.1"/>
    </source>
</evidence>
<organism evidence="3 4">
    <name type="scientific">Ensete ventricosum</name>
    <name type="common">Abyssinian banana</name>
    <name type="synonym">Musa ensete</name>
    <dbReference type="NCBI Taxonomy" id="4639"/>
    <lineage>
        <taxon>Eukaryota</taxon>
        <taxon>Viridiplantae</taxon>
        <taxon>Streptophyta</taxon>
        <taxon>Embryophyta</taxon>
        <taxon>Tracheophyta</taxon>
        <taxon>Spermatophyta</taxon>
        <taxon>Magnoliopsida</taxon>
        <taxon>Liliopsida</taxon>
        <taxon>Zingiberales</taxon>
        <taxon>Musaceae</taxon>
        <taxon>Ensete</taxon>
    </lineage>
</organism>
<name>A0A427B558_ENSVE</name>
<comment type="similarity">
    <text evidence="1">Belongs to the Mo25 family.</text>
</comment>
<protein>
    <submittedName>
        <fullName evidence="3">Uncharacterized protein</fullName>
    </submittedName>
</protein>
<proteinExistence type="inferred from homology"/>